<evidence type="ECO:0000313" key="1">
    <source>
        <dbReference type="EMBL" id="PLW39405.1"/>
    </source>
</evidence>
<comment type="caution">
    <text evidence="1">The sequence shown here is derived from an EMBL/GenBank/DDBJ whole genome shotgun (WGS) entry which is preliminary data.</text>
</comment>
<keyword evidence="2" id="KW-1185">Reference proteome</keyword>
<organism evidence="1 2">
    <name type="scientific">Puccinia coronata f. sp. avenae</name>
    <dbReference type="NCBI Taxonomy" id="200324"/>
    <lineage>
        <taxon>Eukaryota</taxon>
        <taxon>Fungi</taxon>
        <taxon>Dikarya</taxon>
        <taxon>Basidiomycota</taxon>
        <taxon>Pucciniomycotina</taxon>
        <taxon>Pucciniomycetes</taxon>
        <taxon>Pucciniales</taxon>
        <taxon>Pucciniaceae</taxon>
        <taxon>Puccinia</taxon>
    </lineage>
</organism>
<dbReference type="OrthoDB" id="5425034at2759"/>
<proteinExistence type="predicted"/>
<gene>
    <name evidence="1" type="ORF">PCANC_14866</name>
</gene>
<dbReference type="AlphaFoldDB" id="A0A2N5UNR7"/>
<accession>A0A2N5UNR7</accession>
<protein>
    <submittedName>
        <fullName evidence="1">Uncharacterized protein</fullName>
    </submittedName>
</protein>
<dbReference type="EMBL" id="PGCJ01000195">
    <property type="protein sequence ID" value="PLW39405.1"/>
    <property type="molecule type" value="Genomic_DNA"/>
</dbReference>
<name>A0A2N5UNR7_9BASI</name>
<reference evidence="1 2" key="1">
    <citation type="submission" date="2017-11" db="EMBL/GenBank/DDBJ databases">
        <title>De novo assembly and phasing of dikaryotic genomes from two isolates of Puccinia coronata f. sp. avenae, the causal agent of oat crown rust.</title>
        <authorList>
            <person name="Miller M.E."/>
            <person name="Zhang Y."/>
            <person name="Omidvar V."/>
            <person name="Sperschneider J."/>
            <person name="Schwessinger B."/>
            <person name="Raley C."/>
            <person name="Palmer J.M."/>
            <person name="Garnica D."/>
            <person name="Upadhyaya N."/>
            <person name="Rathjen J."/>
            <person name="Taylor J.M."/>
            <person name="Park R.F."/>
            <person name="Dodds P.N."/>
            <person name="Hirsch C.D."/>
            <person name="Kianian S.F."/>
            <person name="Figueroa M."/>
        </authorList>
    </citation>
    <scope>NUCLEOTIDE SEQUENCE [LARGE SCALE GENOMIC DNA]</scope>
    <source>
        <strain evidence="1">12NC29</strain>
    </source>
</reference>
<sequence length="145" mass="16120">MLRKREKSLRDLEIIGGLWYDPRYVTYVRLPNSTWAVDLAHMSMQESKVLDFLSLSSMPLACYSGYACEEESNGRHNGVNQVYPLPEETTAGNGLLGTIHNNTAVDMAPWEPNNKPDLGARTYNVTNLGFICAAHTSHSTDAESL</sequence>
<dbReference type="Proteomes" id="UP000235388">
    <property type="component" value="Unassembled WGS sequence"/>
</dbReference>
<evidence type="ECO:0000313" key="2">
    <source>
        <dbReference type="Proteomes" id="UP000235388"/>
    </source>
</evidence>